<evidence type="ECO:0000256" key="1">
    <source>
        <dbReference type="ARBA" id="ARBA00022801"/>
    </source>
</evidence>
<dbReference type="Proteomes" id="UP000286746">
    <property type="component" value="Unassembled WGS sequence"/>
</dbReference>
<feature type="short sequence motif" description="HXTX 2" evidence="2">
    <location>
        <begin position="126"/>
        <end position="129"/>
    </location>
</feature>
<keyword evidence="4" id="KW-1185">Reference proteome</keyword>
<dbReference type="PANTHER" id="PTHR35561:SF1">
    <property type="entry name" value="RNA 2',3'-CYCLIC PHOSPHODIESTERASE"/>
    <property type="match status" value="1"/>
</dbReference>
<dbReference type="AlphaFoldDB" id="A0A401W2Z3"/>
<dbReference type="GO" id="GO:0004113">
    <property type="term" value="F:2',3'-cyclic-nucleotide 3'-phosphodiesterase activity"/>
    <property type="evidence" value="ECO:0007669"/>
    <property type="project" value="InterPro"/>
</dbReference>
<feature type="active site" description="Proton donor" evidence="2">
    <location>
        <position position="42"/>
    </location>
</feature>
<evidence type="ECO:0000313" key="4">
    <source>
        <dbReference type="Proteomes" id="UP000286746"/>
    </source>
</evidence>
<comment type="similarity">
    <text evidence="2">Belongs to the 2H phosphoesterase superfamily. ThpR family.</text>
</comment>
<dbReference type="Gene3D" id="3.90.1140.10">
    <property type="entry name" value="Cyclic phosphodiesterase"/>
    <property type="match status" value="1"/>
</dbReference>
<sequence>MRLFAAVLPPEAAVDELDARVRRLRTLPDADRLRWTGRSGWHFTLAFYGEVPDTTLPDLRERLSRAARRYEPFPLGLKGGGRFADRVVWAGADGGLPALRKLADSATAAARRAGLEMSGHRAYTPHLTVARNRAEALDLAPFVDGLADFEGSAWTVRELALVRSRLPVSGVAGEQPRYETVEAWPLGK</sequence>
<evidence type="ECO:0000313" key="3">
    <source>
        <dbReference type="EMBL" id="GCD43671.1"/>
    </source>
</evidence>
<comment type="caution">
    <text evidence="3">The sequence shown here is derived from an EMBL/GenBank/DDBJ whole genome shotgun (WGS) entry which is preliminary data.</text>
</comment>
<feature type="short sequence motif" description="HXTX 1" evidence="2">
    <location>
        <begin position="42"/>
        <end position="45"/>
    </location>
</feature>
<dbReference type="PANTHER" id="PTHR35561">
    <property type="entry name" value="RNA 2',3'-CYCLIC PHOSPHODIESTERASE"/>
    <property type="match status" value="1"/>
</dbReference>
<dbReference type="GO" id="GO:0008664">
    <property type="term" value="F:RNA 2',3'-cyclic 3'-phosphodiesterase activity"/>
    <property type="evidence" value="ECO:0007669"/>
    <property type="project" value="UniProtKB-EC"/>
</dbReference>
<reference evidence="3 4" key="1">
    <citation type="submission" date="2018-11" db="EMBL/GenBank/DDBJ databases">
        <title>Whole genome sequence of Streptomyces paromomycinus NBRC 15454(T).</title>
        <authorList>
            <person name="Komaki H."/>
            <person name="Tamura T."/>
        </authorList>
    </citation>
    <scope>NUCLEOTIDE SEQUENCE [LARGE SCALE GENOMIC DNA]</scope>
    <source>
        <strain evidence="3 4">NBRC 15454</strain>
    </source>
</reference>
<protein>
    <recommendedName>
        <fullName evidence="2">RNA 2',3'-cyclic phosphodiesterase</fullName>
        <shortName evidence="2">RNA 2',3'-CPDase</shortName>
        <ecNumber evidence="2">3.1.4.58</ecNumber>
    </recommendedName>
</protein>
<gene>
    <name evidence="3" type="ORF">GKJPGBOP_03353</name>
</gene>
<dbReference type="InterPro" id="IPR004175">
    <property type="entry name" value="RNA_CPDase"/>
</dbReference>
<dbReference type="SUPFAM" id="SSF55144">
    <property type="entry name" value="LigT-like"/>
    <property type="match status" value="1"/>
</dbReference>
<dbReference type="HAMAP" id="MF_01940">
    <property type="entry name" value="RNA_CPDase"/>
    <property type="match status" value="1"/>
</dbReference>
<name>A0A401W2Z3_STREY</name>
<dbReference type="EC" id="3.1.4.58" evidence="2"/>
<dbReference type="Pfam" id="PF13563">
    <property type="entry name" value="2_5_RNA_ligase2"/>
    <property type="match status" value="1"/>
</dbReference>
<keyword evidence="1 2" id="KW-0378">Hydrolase</keyword>
<organism evidence="3 4">
    <name type="scientific">Streptomyces paromomycinus</name>
    <name type="common">Streptomyces rimosus subsp. paromomycinus</name>
    <dbReference type="NCBI Taxonomy" id="92743"/>
    <lineage>
        <taxon>Bacteria</taxon>
        <taxon>Bacillati</taxon>
        <taxon>Actinomycetota</taxon>
        <taxon>Actinomycetes</taxon>
        <taxon>Kitasatosporales</taxon>
        <taxon>Streptomycetaceae</taxon>
        <taxon>Streptomyces</taxon>
    </lineage>
</organism>
<accession>A0A401W2Z3</accession>
<proteinExistence type="inferred from homology"/>
<feature type="active site" description="Proton acceptor" evidence="2">
    <location>
        <position position="126"/>
    </location>
</feature>
<dbReference type="NCBIfam" id="TIGR02258">
    <property type="entry name" value="2_5_ligase"/>
    <property type="match status" value="1"/>
</dbReference>
<evidence type="ECO:0000256" key="2">
    <source>
        <dbReference type="HAMAP-Rule" id="MF_01940"/>
    </source>
</evidence>
<comment type="function">
    <text evidence="2">Hydrolyzes RNA 2',3'-cyclic phosphodiester to an RNA 2'-phosphomonoester.</text>
</comment>
<dbReference type="EMBL" id="BHZD01000001">
    <property type="protein sequence ID" value="GCD43671.1"/>
    <property type="molecule type" value="Genomic_DNA"/>
</dbReference>
<dbReference type="RefSeq" id="WP_125054740.1">
    <property type="nucleotide sequence ID" value="NZ_BHZD01000001.1"/>
</dbReference>
<dbReference type="InterPro" id="IPR009097">
    <property type="entry name" value="Cyclic_Pdiesterase"/>
</dbReference>
<comment type="catalytic activity">
    <reaction evidence="2">
        <text>a 3'-end 2',3'-cyclophospho-ribonucleotide-RNA + H2O = a 3'-end 2'-phospho-ribonucleotide-RNA + H(+)</text>
        <dbReference type="Rhea" id="RHEA:11828"/>
        <dbReference type="Rhea" id="RHEA-COMP:10464"/>
        <dbReference type="Rhea" id="RHEA-COMP:17353"/>
        <dbReference type="ChEBI" id="CHEBI:15377"/>
        <dbReference type="ChEBI" id="CHEBI:15378"/>
        <dbReference type="ChEBI" id="CHEBI:83064"/>
        <dbReference type="ChEBI" id="CHEBI:173113"/>
        <dbReference type="EC" id="3.1.4.58"/>
    </reaction>
</comment>